<dbReference type="PROSITE" id="PS51767">
    <property type="entry name" value="PEPTIDASE_A1"/>
    <property type="match status" value="1"/>
</dbReference>
<comment type="caution">
    <text evidence="9">The sequence shown here is derived from an EMBL/GenBank/DDBJ whole genome shotgun (WGS) entry which is preliminary data.</text>
</comment>
<dbReference type="InterPro" id="IPR021109">
    <property type="entry name" value="Peptidase_aspartic_dom_sf"/>
</dbReference>
<dbReference type="Pfam" id="PF00026">
    <property type="entry name" value="Asp"/>
    <property type="match status" value="1"/>
</dbReference>
<dbReference type="AlphaFoldDB" id="A0AAD7FWW9"/>
<dbReference type="SUPFAM" id="SSF50630">
    <property type="entry name" value="Acid proteases"/>
    <property type="match status" value="1"/>
</dbReference>
<dbReference type="InterPro" id="IPR001461">
    <property type="entry name" value="Aspartic_peptidase_A1"/>
</dbReference>
<feature type="active site" evidence="3">
    <location>
        <position position="78"/>
    </location>
</feature>
<evidence type="ECO:0000313" key="9">
    <source>
        <dbReference type="EMBL" id="KAJ7643879.1"/>
    </source>
</evidence>
<name>A0AAD7FWW9_9AGAR</name>
<feature type="transmembrane region" description="Helical" evidence="6">
    <location>
        <begin position="455"/>
        <end position="475"/>
    </location>
</feature>
<keyword evidence="10" id="KW-1185">Reference proteome</keyword>
<sequence length="553" mass="58361">MLLPSLLSFIFLADLACALRLEIEGRHVPATERSILSRRSNLASRATLAGSSPLGDSADLQYTTNITIQGQSFQVLIDTGSSDLWVAANSLSGTTTTGKAGTISYASGGATGDILTGTLGFAGSTVSGQAFISVNPDSSHPVGQGLVGLGPSSGSVIFGSFDSASEGNTVLDNIFTQNTSTPNFITFTLGRLDDPSQSFPGSLTVGEVLSNYTNVTSQPKLTVTEVAISNDANQHFQVLLDANGFIGPDGNPISITSEVGSTSNKKQATVVIDSGFSLPQVPSAVAQAIYSQFSGAELYDDPSLGSVWLVPCTQEVNITLKFSGVSIPVHPLDATADPKIFGMSARKTSSGQNACIGMFQPVSFDKGSSPTYDIIFGMAFLRNVYTLVNFGDFVAGSSTKADPYIQFLSITDPADAHKDFVDQRLNGVDSTVNIFNVHNTNDDDSSGLHLSRTTVIIIAASAGGAALLLVFLGLFCRRRRQNRATAYRPLHLPAPGQSATMYGGAPPPMYQQGPPGYAYNPSAVGYNPEQAYDPPVQTSERVPYHNPWEARQH</sequence>
<evidence type="ECO:0000256" key="2">
    <source>
        <dbReference type="ARBA" id="ARBA00022750"/>
    </source>
</evidence>
<dbReference type="PROSITE" id="PS00141">
    <property type="entry name" value="ASP_PROTEASE"/>
    <property type="match status" value="1"/>
</dbReference>
<dbReference type="InterPro" id="IPR034164">
    <property type="entry name" value="Pepsin-like_dom"/>
</dbReference>
<dbReference type="InterPro" id="IPR033121">
    <property type="entry name" value="PEPTIDASE_A1"/>
</dbReference>
<evidence type="ECO:0000259" key="8">
    <source>
        <dbReference type="PROSITE" id="PS51767"/>
    </source>
</evidence>
<keyword evidence="4" id="KW-0378">Hydrolase</keyword>
<dbReference type="GO" id="GO:0004190">
    <property type="term" value="F:aspartic-type endopeptidase activity"/>
    <property type="evidence" value="ECO:0007669"/>
    <property type="project" value="UniProtKB-KW"/>
</dbReference>
<feature type="signal peptide" evidence="7">
    <location>
        <begin position="1"/>
        <end position="18"/>
    </location>
</feature>
<evidence type="ECO:0000256" key="6">
    <source>
        <dbReference type="SAM" id="Phobius"/>
    </source>
</evidence>
<evidence type="ECO:0000256" key="3">
    <source>
        <dbReference type="PIRSR" id="PIRSR601461-1"/>
    </source>
</evidence>
<evidence type="ECO:0000256" key="4">
    <source>
        <dbReference type="RuleBase" id="RU000454"/>
    </source>
</evidence>
<comment type="similarity">
    <text evidence="1 4">Belongs to the peptidase A1 family.</text>
</comment>
<evidence type="ECO:0000256" key="1">
    <source>
        <dbReference type="ARBA" id="ARBA00007447"/>
    </source>
</evidence>
<dbReference type="PANTHER" id="PTHR47966">
    <property type="entry name" value="BETA-SITE APP-CLEAVING ENZYME, ISOFORM A-RELATED"/>
    <property type="match status" value="1"/>
</dbReference>
<keyword evidence="6" id="KW-1133">Transmembrane helix</keyword>
<evidence type="ECO:0000256" key="5">
    <source>
        <dbReference type="SAM" id="MobiDB-lite"/>
    </source>
</evidence>
<dbReference type="InterPro" id="IPR001969">
    <property type="entry name" value="Aspartic_peptidase_AS"/>
</dbReference>
<keyword evidence="6" id="KW-0472">Membrane</keyword>
<dbReference type="Gene3D" id="2.40.70.10">
    <property type="entry name" value="Acid Proteases"/>
    <property type="match status" value="2"/>
</dbReference>
<keyword evidence="4" id="KW-0645">Protease</keyword>
<keyword evidence="6" id="KW-0812">Transmembrane</keyword>
<gene>
    <name evidence="9" type="ORF">FB45DRAFT_823664</name>
</gene>
<dbReference type="PANTHER" id="PTHR47966:SF57">
    <property type="entry name" value="PEPTIDASE A1 DOMAIN-CONTAINING PROTEIN"/>
    <property type="match status" value="1"/>
</dbReference>
<reference evidence="9" key="1">
    <citation type="submission" date="2023-03" db="EMBL/GenBank/DDBJ databases">
        <title>Massive genome expansion in bonnet fungi (Mycena s.s.) driven by repeated elements and novel gene families across ecological guilds.</title>
        <authorList>
            <consortium name="Lawrence Berkeley National Laboratory"/>
            <person name="Harder C.B."/>
            <person name="Miyauchi S."/>
            <person name="Viragh M."/>
            <person name="Kuo A."/>
            <person name="Thoen E."/>
            <person name="Andreopoulos B."/>
            <person name="Lu D."/>
            <person name="Skrede I."/>
            <person name="Drula E."/>
            <person name="Henrissat B."/>
            <person name="Morin E."/>
            <person name="Kohler A."/>
            <person name="Barry K."/>
            <person name="LaButti K."/>
            <person name="Morin E."/>
            <person name="Salamov A."/>
            <person name="Lipzen A."/>
            <person name="Mereny Z."/>
            <person name="Hegedus B."/>
            <person name="Baldrian P."/>
            <person name="Stursova M."/>
            <person name="Weitz H."/>
            <person name="Taylor A."/>
            <person name="Grigoriev I.V."/>
            <person name="Nagy L.G."/>
            <person name="Martin F."/>
            <person name="Kauserud H."/>
        </authorList>
    </citation>
    <scope>NUCLEOTIDE SEQUENCE</scope>
    <source>
        <strain evidence="9">9284</strain>
    </source>
</reference>
<proteinExistence type="inferred from homology"/>
<dbReference type="GO" id="GO:0006508">
    <property type="term" value="P:proteolysis"/>
    <property type="evidence" value="ECO:0007669"/>
    <property type="project" value="UniProtKB-KW"/>
</dbReference>
<keyword evidence="7" id="KW-0732">Signal</keyword>
<dbReference type="Proteomes" id="UP001221142">
    <property type="component" value="Unassembled WGS sequence"/>
</dbReference>
<feature type="domain" description="Peptidase A1" evidence="8">
    <location>
        <begin position="62"/>
        <end position="398"/>
    </location>
</feature>
<feature type="active site" evidence="3">
    <location>
        <position position="273"/>
    </location>
</feature>
<dbReference type="PRINTS" id="PR00792">
    <property type="entry name" value="PEPSIN"/>
</dbReference>
<feature type="region of interest" description="Disordered" evidence="5">
    <location>
        <begin position="496"/>
        <end position="553"/>
    </location>
</feature>
<dbReference type="CDD" id="cd05471">
    <property type="entry name" value="pepsin_like"/>
    <property type="match status" value="1"/>
</dbReference>
<evidence type="ECO:0000256" key="7">
    <source>
        <dbReference type="SAM" id="SignalP"/>
    </source>
</evidence>
<accession>A0AAD7FWW9</accession>
<protein>
    <submittedName>
        <fullName evidence="9">Aspartic peptidase domain-containing protein</fullName>
    </submittedName>
</protein>
<dbReference type="EMBL" id="JARKIF010000003">
    <property type="protein sequence ID" value="KAJ7643879.1"/>
    <property type="molecule type" value="Genomic_DNA"/>
</dbReference>
<feature type="compositionally biased region" description="Low complexity" evidence="5">
    <location>
        <begin position="510"/>
        <end position="519"/>
    </location>
</feature>
<feature type="chain" id="PRO_5042233169" evidence="7">
    <location>
        <begin position="19"/>
        <end position="553"/>
    </location>
</feature>
<keyword evidence="2 4" id="KW-0064">Aspartyl protease</keyword>
<organism evidence="9 10">
    <name type="scientific">Roridomyces roridus</name>
    <dbReference type="NCBI Taxonomy" id="1738132"/>
    <lineage>
        <taxon>Eukaryota</taxon>
        <taxon>Fungi</taxon>
        <taxon>Dikarya</taxon>
        <taxon>Basidiomycota</taxon>
        <taxon>Agaricomycotina</taxon>
        <taxon>Agaricomycetes</taxon>
        <taxon>Agaricomycetidae</taxon>
        <taxon>Agaricales</taxon>
        <taxon>Marasmiineae</taxon>
        <taxon>Mycenaceae</taxon>
        <taxon>Roridomyces</taxon>
    </lineage>
</organism>
<evidence type="ECO:0000313" key="10">
    <source>
        <dbReference type="Proteomes" id="UP001221142"/>
    </source>
</evidence>